<keyword evidence="2" id="KW-1185">Reference proteome</keyword>
<reference evidence="1 2" key="1">
    <citation type="submission" date="2021-06" db="EMBL/GenBank/DDBJ databases">
        <authorList>
            <person name="Kallberg Y."/>
            <person name="Tangrot J."/>
            <person name="Rosling A."/>
        </authorList>
    </citation>
    <scope>NUCLEOTIDE SEQUENCE [LARGE SCALE GENOMIC DNA]</scope>
    <source>
        <strain evidence="1 2">120-4 pot B 10/14</strain>
    </source>
</reference>
<dbReference type="Gene3D" id="2.30.30.110">
    <property type="match status" value="1"/>
</dbReference>
<sequence>MSKKFEDILRRHAYIMRLNQNEVLELYQNAYLEILNFEKGKNHCHQLIIKTDDGEKLKNLLETNRDELRNKELAELDEMSDEDDMGTEIYKTRPAVIFSTAFYNEESKRIIALPLTRTIQPLYKWEIPVVVNNTKGKIMVDQIRSFDKEKRLVKKLGTLPDETLKRAEQILSKLVELQIKSQS</sequence>
<organism evidence="1 2">
    <name type="scientific">Gigaspora margarita</name>
    <dbReference type="NCBI Taxonomy" id="4874"/>
    <lineage>
        <taxon>Eukaryota</taxon>
        <taxon>Fungi</taxon>
        <taxon>Fungi incertae sedis</taxon>
        <taxon>Mucoromycota</taxon>
        <taxon>Glomeromycotina</taxon>
        <taxon>Glomeromycetes</taxon>
        <taxon>Diversisporales</taxon>
        <taxon>Gigasporaceae</taxon>
        <taxon>Gigaspora</taxon>
    </lineage>
</organism>
<evidence type="ECO:0000313" key="2">
    <source>
        <dbReference type="Proteomes" id="UP000789901"/>
    </source>
</evidence>
<protein>
    <submittedName>
        <fullName evidence="1">30394_t:CDS:1</fullName>
    </submittedName>
</protein>
<dbReference type="InterPro" id="IPR011067">
    <property type="entry name" value="Plasmid_toxin/cell-grow_inhib"/>
</dbReference>
<evidence type="ECO:0000313" key="1">
    <source>
        <dbReference type="EMBL" id="CAG8802905.1"/>
    </source>
</evidence>
<comment type="caution">
    <text evidence="1">The sequence shown here is derived from an EMBL/GenBank/DDBJ whole genome shotgun (WGS) entry which is preliminary data.</text>
</comment>
<dbReference type="SUPFAM" id="SSF50118">
    <property type="entry name" value="Cell growth inhibitor/plasmid maintenance toxic component"/>
    <property type="match status" value="1"/>
</dbReference>
<dbReference type="PANTHER" id="PTHR33988">
    <property type="entry name" value="ENDORIBONUCLEASE MAZF-RELATED"/>
    <property type="match status" value="1"/>
</dbReference>
<dbReference type="Proteomes" id="UP000789901">
    <property type="component" value="Unassembled WGS sequence"/>
</dbReference>
<dbReference type="InterPro" id="IPR003477">
    <property type="entry name" value="PemK-like"/>
</dbReference>
<dbReference type="EMBL" id="CAJVQB010023898">
    <property type="protein sequence ID" value="CAG8802905.1"/>
    <property type="molecule type" value="Genomic_DNA"/>
</dbReference>
<proteinExistence type="predicted"/>
<dbReference type="Pfam" id="PF02452">
    <property type="entry name" value="PemK_toxin"/>
    <property type="match status" value="1"/>
</dbReference>
<gene>
    <name evidence="1" type="ORF">GMARGA_LOCUS23526</name>
</gene>
<name>A0ABN7VWH4_GIGMA</name>
<accession>A0ABN7VWH4</accession>